<name>A0A371FXF5_MUCPR</name>
<dbReference type="EMBL" id="QJKJ01007516">
    <property type="protein sequence ID" value="RDX82900.1"/>
    <property type="molecule type" value="Genomic_DNA"/>
</dbReference>
<dbReference type="AlphaFoldDB" id="A0A371FXF5"/>
<evidence type="ECO:0000313" key="2">
    <source>
        <dbReference type="EMBL" id="RDX82900.1"/>
    </source>
</evidence>
<keyword evidence="3" id="KW-1185">Reference proteome</keyword>
<protein>
    <submittedName>
        <fullName evidence="2">Uncharacterized protein</fullName>
    </submittedName>
</protein>
<gene>
    <name evidence="2" type="ORF">CR513_36265</name>
</gene>
<evidence type="ECO:0000313" key="3">
    <source>
        <dbReference type="Proteomes" id="UP000257109"/>
    </source>
</evidence>
<feature type="region of interest" description="Disordered" evidence="1">
    <location>
        <begin position="22"/>
        <end position="46"/>
    </location>
</feature>
<evidence type="ECO:0000256" key="1">
    <source>
        <dbReference type="SAM" id="MobiDB-lite"/>
    </source>
</evidence>
<proteinExistence type="predicted"/>
<sequence length="101" mass="11124">MSLSMDKTPTIARHLISNMAIRDQRRSRHLKGGKRSWSIRQSKSGESVGGANIACEAAGCQPASTKHVGAFVEFAPRWSILQTYAPLCRKQSRKALNAVEQ</sequence>
<dbReference type="Proteomes" id="UP000257109">
    <property type="component" value="Unassembled WGS sequence"/>
</dbReference>
<accession>A0A371FXF5</accession>
<comment type="caution">
    <text evidence="2">The sequence shown here is derived from an EMBL/GenBank/DDBJ whole genome shotgun (WGS) entry which is preliminary data.</text>
</comment>
<reference evidence="2" key="1">
    <citation type="submission" date="2018-05" db="EMBL/GenBank/DDBJ databases">
        <title>Draft genome of Mucuna pruriens seed.</title>
        <authorList>
            <person name="Nnadi N.E."/>
            <person name="Vos R."/>
            <person name="Hasami M.H."/>
            <person name="Devisetty U.K."/>
            <person name="Aguiy J.C."/>
        </authorList>
    </citation>
    <scope>NUCLEOTIDE SEQUENCE [LARGE SCALE GENOMIC DNA]</scope>
    <source>
        <strain evidence="2">JCA_2017</strain>
    </source>
</reference>
<organism evidence="2 3">
    <name type="scientific">Mucuna pruriens</name>
    <name type="common">Velvet bean</name>
    <name type="synonym">Dolichos pruriens</name>
    <dbReference type="NCBI Taxonomy" id="157652"/>
    <lineage>
        <taxon>Eukaryota</taxon>
        <taxon>Viridiplantae</taxon>
        <taxon>Streptophyta</taxon>
        <taxon>Embryophyta</taxon>
        <taxon>Tracheophyta</taxon>
        <taxon>Spermatophyta</taxon>
        <taxon>Magnoliopsida</taxon>
        <taxon>eudicotyledons</taxon>
        <taxon>Gunneridae</taxon>
        <taxon>Pentapetalae</taxon>
        <taxon>rosids</taxon>
        <taxon>fabids</taxon>
        <taxon>Fabales</taxon>
        <taxon>Fabaceae</taxon>
        <taxon>Papilionoideae</taxon>
        <taxon>50 kb inversion clade</taxon>
        <taxon>NPAAA clade</taxon>
        <taxon>indigoferoid/millettioid clade</taxon>
        <taxon>Phaseoleae</taxon>
        <taxon>Mucuna</taxon>
    </lineage>
</organism>
<feature type="non-terminal residue" evidence="2">
    <location>
        <position position="1"/>
    </location>
</feature>
<feature type="compositionally biased region" description="Basic residues" evidence="1">
    <location>
        <begin position="25"/>
        <end position="34"/>
    </location>
</feature>